<dbReference type="EMBL" id="QJKJ01004224">
    <property type="protein sequence ID" value="RDX95025.1"/>
    <property type="molecule type" value="Genomic_DNA"/>
</dbReference>
<dbReference type="OrthoDB" id="101614at2759"/>
<feature type="non-terminal residue" evidence="1">
    <location>
        <position position="1"/>
    </location>
</feature>
<dbReference type="PANTHER" id="PTHR48475">
    <property type="entry name" value="RIBONUCLEASE H"/>
    <property type="match status" value="1"/>
</dbReference>
<evidence type="ECO:0008006" key="3">
    <source>
        <dbReference type="Google" id="ProtNLM"/>
    </source>
</evidence>
<evidence type="ECO:0000313" key="1">
    <source>
        <dbReference type="EMBL" id="RDX95025.1"/>
    </source>
</evidence>
<organism evidence="1 2">
    <name type="scientific">Mucuna pruriens</name>
    <name type="common">Velvet bean</name>
    <name type="synonym">Dolichos pruriens</name>
    <dbReference type="NCBI Taxonomy" id="157652"/>
    <lineage>
        <taxon>Eukaryota</taxon>
        <taxon>Viridiplantae</taxon>
        <taxon>Streptophyta</taxon>
        <taxon>Embryophyta</taxon>
        <taxon>Tracheophyta</taxon>
        <taxon>Spermatophyta</taxon>
        <taxon>Magnoliopsida</taxon>
        <taxon>eudicotyledons</taxon>
        <taxon>Gunneridae</taxon>
        <taxon>Pentapetalae</taxon>
        <taxon>rosids</taxon>
        <taxon>fabids</taxon>
        <taxon>Fabales</taxon>
        <taxon>Fabaceae</taxon>
        <taxon>Papilionoideae</taxon>
        <taxon>50 kb inversion clade</taxon>
        <taxon>NPAAA clade</taxon>
        <taxon>indigoferoid/millettioid clade</taxon>
        <taxon>Phaseoleae</taxon>
        <taxon>Mucuna</taxon>
    </lineage>
</organism>
<name>A0A371GWU3_MUCPR</name>
<dbReference type="SUPFAM" id="SSF56672">
    <property type="entry name" value="DNA/RNA polymerases"/>
    <property type="match status" value="1"/>
</dbReference>
<dbReference type="PANTHER" id="PTHR48475:SF2">
    <property type="entry name" value="RIBONUCLEASE H"/>
    <property type="match status" value="1"/>
</dbReference>
<protein>
    <recommendedName>
        <fullName evidence="3">Reverse transcriptase/retrotransposon-derived protein RNase H-like domain-containing protein</fullName>
    </recommendedName>
</protein>
<dbReference type="AlphaFoldDB" id="A0A371GWU3"/>
<gene>
    <name evidence="1" type="ORF">CR513_22498</name>
</gene>
<dbReference type="InterPro" id="IPR043502">
    <property type="entry name" value="DNA/RNA_pol_sf"/>
</dbReference>
<keyword evidence="2" id="KW-1185">Reference proteome</keyword>
<dbReference type="Proteomes" id="UP000257109">
    <property type="component" value="Unassembled WGS sequence"/>
</dbReference>
<reference evidence="1" key="1">
    <citation type="submission" date="2018-05" db="EMBL/GenBank/DDBJ databases">
        <title>Draft genome of Mucuna pruriens seed.</title>
        <authorList>
            <person name="Nnadi N.E."/>
            <person name="Vos R."/>
            <person name="Hasami M.H."/>
            <person name="Devisetty U.K."/>
            <person name="Aguiy J.C."/>
        </authorList>
    </citation>
    <scope>NUCLEOTIDE SEQUENCE [LARGE SCALE GENOMIC DNA]</scope>
    <source>
        <strain evidence="1">JCA_2017</strain>
    </source>
</reference>
<comment type="caution">
    <text evidence="1">The sequence shown here is derived from an EMBL/GenBank/DDBJ whole genome shotgun (WGS) entry which is preliminary data.</text>
</comment>
<accession>A0A371GWU3</accession>
<proteinExistence type="predicted"/>
<sequence length="121" mass="13649">MVVPIFNTLKKGEAFIWADKSEEAFLRLKALLATPRILTRPTLVADDVVSATIGYPIIVRMDLPIKQVLRKPDLARRMVAWSVQLFEFDISYESRGHIKAQALTDFIVEMTTGGPTTEEDN</sequence>
<dbReference type="Gene3D" id="3.30.70.270">
    <property type="match status" value="1"/>
</dbReference>
<dbReference type="InterPro" id="IPR043128">
    <property type="entry name" value="Rev_trsase/Diguanyl_cyclase"/>
</dbReference>
<evidence type="ECO:0000313" key="2">
    <source>
        <dbReference type="Proteomes" id="UP000257109"/>
    </source>
</evidence>